<comment type="caution">
    <text evidence="3">The sequence shown here is derived from an EMBL/GenBank/DDBJ whole genome shotgun (WGS) entry which is preliminary data.</text>
</comment>
<evidence type="ECO:0000313" key="3">
    <source>
        <dbReference type="EMBL" id="KAF4093403.1"/>
    </source>
</evidence>
<dbReference type="SMART" id="SM00409">
    <property type="entry name" value="IG"/>
    <property type="match status" value="1"/>
</dbReference>
<gene>
    <name evidence="3" type="ORF">AMELA_G00001670</name>
</gene>
<feature type="chain" id="PRO_5029769440" description="Immunoglobulin domain-containing protein" evidence="1">
    <location>
        <begin position="19"/>
        <end position="126"/>
    </location>
</feature>
<protein>
    <recommendedName>
        <fullName evidence="2">Immunoglobulin domain-containing protein</fullName>
    </recommendedName>
</protein>
<dbReference type="InterPro" id="IPR013106">
    <property type="entry name" value="Ig_V-set"/>
</dbReference>
<dbReference type="InterPro" id="IPR003599">
    <property type="entry name" value="Ig_sub"/>
</dbReference>
<dbReference type="Gene3D" id="2.60.40.10">
    <property type="entry name" value="Immunoglobulins"/>
    <property type="match status" value="1"/>
</dbReference>
<name>A0A7J6BE61_AMEME</name>
<dbReference type="EMBL" id="JAAGNN010000001">
    <property type="protein sequence ID" value="KAF4093403.1"/>
    <property type="molecule type" value="Genomic_DNA"/>
</dbReference>
<dbReference type="AlphaFoldDB" id="A0A7J6BE61"/>
<reference evidence="3 4" key="1">
    <citation type="submission" date="2020-02" db="EMBL/GenBank/DDBJ databases">
        <title>A chromosome-scale genome assembly of the black bullhead catfish (Ameiurus melas).</title>
        <authorList>
            <person name="Wen M."/>
            <person name="Zham M."/>
            <person name="Cabau C."/>
            <person name="Klopp C."/>
            <person name="Donnadieu C."/>
            <person name="Roques C."/>
            <person name="Bouchez O."/>
            <person name="Lampietro C."/>
            <person name="Jouanno E."/>
            <person name="Herpin A."/>
            <person name="Louis A."/>
            <person name="Berthelot C."/>
            <person name="Parey E."/>
            <person name="Roest-Crollius H."/>
            <person name="Braasch I."/>
            <person name="Postlethwait J."/>
            <person name="Robinson-Rechavi M."/>
            <person name="Echchiki A."/>
            <person name="Begum T."/>
            <person name="Montfort J."/>
            <person name="Schartl M."/>
            <person name="Bobe J."/>
            <person name="Guiguen Y."/>
        </authorList>
    </citation>
    <scope>NUCLEOTIDE SEQUENCE [LARGE SCALE GENOMIC DNA]</scope>
    <source>
        <strain evidence="3">M_S1</strain>
        <tissue evidence="3">Blood</tissue>
    </source>
</reference>
<organism evidence="3 4">
    <name type="scientific">Ameiurus melas</name>
    <name type="common">Black bullhead</name>
    <name type="synonym">Silurus melas</name>
    <dbReference type="NCBI Taxonomy" id="219545"/>
    <lineage>
        <taxon>Eukaryota</taxon>
        <taxon>Metazoa</taxon>
        <taxon>Chordata</taxon>
        <taxon>Craniata</taxon>
        <taxon>Vertebrata</taxon>
        <taxon>Euteleostomi</taxon>
        <taxon>Actinopterygii</taxon>
        <taxon>Neopterygii</taxon>
        <taxon>Teleostei</taxon>
        <taxon>Ostariophysi</taxon>
        <taxon>Siluriformes</taxon>
        <taxon>Ictaluridae</taxon>
        <taxon>Ameiurus</taxon>
    </lineage>
</organism>
<feature type="signal peptide" evidence="1">
    <location>
        <begin position="1"/>
        <end position="18"/>
    </location>
</feature>
<evidence type="ECO:0000256" key="1">
    <source>
        <dbReference type="SAM" id="SignalP"/>
    </source>
</evidence>
<keyword evidence="1" id="KW-0732">Signal</keyword>
<evidence type="ECO:0000259" key="2">
    <source>
        <dbReference type="SMART" id="SM00409"/>
    </source>
</evidence>
<dbReference type="SUPFAM" id="SSF48726">
    <property type="entry name" value="Immunoglobulin"/>
    <property type="match status" value="1"/>
</dbReference>
<keyword evidence="4" id="KW-1185">Reference proteome</keyword>
<dbReference type="Pfam" id="PF07686">
    <property type="entry name" value="V-set"/>
    <property type="match status" value="1"/>
</dbReference>
<dbReference type="Proteomes" id="UP000593565">
    <property type="component" value="Unassembled WGS sequence"/>
</dbReference>
<sequence>MTTVLWFYLLMFCGATEGFTEKSVDLGQNVTLKCGVDKKNVFWFLIKPSEPPVFLLHSLSNTILEPVYRNMTFRKIFSVQYNSSLFIHNISTNELGVYYCIQTGSPYNISSGIRLSIPNHSAGEFI</sequence>
<feature type="domain" description="Immunoglobulin" evidence="2">
    <location>
        <begin position="19"/>
        <end position="118"/>
    </location>
</feature>
<proteinExistence type="predicted"/>
<dbReference type="InterPro" id="IPR036179">
    <property type="entry name" value="Ig-like_dom_sf"/>
</dbReference>
<dbReference type="InterPro" id="IPR013783">
    <property type="entry name" value="Ig-like_fold"/>
</dbReference>
<accession>A0A7J6BE61</accession>
<evidence type="ECO:0000313" key="4">
    <source>
        <dbReference type="Proteomes" id="UP000593565"/>
    </source>
</evidence>